<sequence length="122" mass="13418">MKGRWKFSSESHTAYNPHRTNQRFHILKSRGRVSFRNYSMPRVPVIGDRIIPKANPASALQSEEYLVGSVGITGSMGSGTEFPSPLHADGMSSSNEGIGPKSILKKSKRPKKKRSTSAIPHV</sequence>
<dbReference type="Proteomes" id="UP001279734">
    <property type="component" value="Unassembled WGS sequence"/>
</dbReference>
<name>A0AAD3TJW1_NEPGR</name>
<protein>
    <submittedName>
        <fullName evidence="2">Uncharacterized protein</fullName>
    </submittedName>
</protein>
<organism evidence="2 3">
    <name type="scientific">Nepenthes gracilis</name>
    <name type="common">Slender pitcher plant</name>
    <dbReference type="NCBI Taxonomy" id="150966"/>
    <lineage>
        <taxon>Eukaryota</taxon>
        <taxon>Viridiplantae</taxon>
        <taxon>Streptophyta</taxon>
        <taxon>Embryophyta</taxon>
        <taxon>Tracheophyta</taxon>
        <taxon>Spermatophyta</taxon>
        <taxon>Magnoliopsida</taxon>
        <taxon>eudicotyledons</taxon>
        <taxon>Gunneridae</taxon>
        <taxon>Pentapetalae</taxon>
        <taxon>Caryophyllales</taxon>
        <taxon>Nepenthaceae</taxon>
        <taxon>Nepenthes</taxon>
    </lineage>
</organism>
<feature type="compositionally biased region" description="Basic residues" evidence="1">
    <location>
        <begin position="103"/>
        <end position="115"/>
    </location>
</feature>
<evidence type="ECO:0000313" key="2">
    <source>
        <dbReference type="EMBL" id="GMH30865.1"/>
    </source>
</evidence>
<evidence type="ECO:0000313" key="3">
    <source>
        <dbReference type="Proteomes" id="UP001279734"/>
    </source>
</evidence>
<gene>
    <name evidence="2" type="ORF">Nepgr_032708</name>
</gene>
<evidence type="ECO:0000256" key="1">
    <source>
        <dbReference type="SAM" id="MobiDB-lite"/>
    </source>
</evidence>
<keyword evidence="3" id="KW-1185">Reference proteome</keyword>
<feature type="region of interest" description="Disordered" evidence="1">
    <location>
        <begin position="1"/>
        <end position="21"/>
    </location>
</feature>
<accession>A0AAD3TJW1</accession>
<reference evidence="2" key="1">
    <citation type="submission" date="2023-05" db="EMBL/GenBank/DDBJ databases">
        <title>Nepenthes gracilis genome sequencing.</title>
        <authorList>
            <person name="Fukushima K."/>
        </authorList>
    </citation>
    <scope>NUCLEOTIDE SEQUENCE</scope>
    <source>
        <strain evidence="2">SING2019-196</strain>
    </source>
</reference>
<comment type="caution">
    <text evidence="2">The sequence shown here is derived from an EMBL/GenBank/DDBJ whole genome shotgun (WGS) entry which is preliminary data.</text>
</comment>
<dbReference type="AlphaFoldDB" id="A0AAD3TJW1"/>
<proteinExistence type="predicted"/>
<dbReference type="EMBL" id="BSYO01000039">
    <property type="protein sequence ID" value="GMH30865.1"/>
    <property type="molecule type" value="Genomic_DNA"/>
</dbReference>
<feature type="region of interest" description="Disordered" evidence="1">
    <location>
        <begin position="77"/>
        <end position="122"/>
    </location>
</feature>